<evidence type="ECO:0000256" key="14">
    <source>
        <dbReference type="SAM" id="Coils"/>
    </source>
</evidence>
<dbReference type="InterPro" id="IPR018357">
    <property type="entry name" value="Hexapep_transf_CS"/>
</dbReference>
<keyword evidence="6" id="KW-0963">Cytoplasm</keyword>
<evidence type="ECO:0000256" key="8">
    <source>
        <dbReference type="ARBA" id="ARBA00022679"/>
    </source>
</evidence>
<evidence type="ECO:0000256" key="3">
    <source>
        <dbReference type="ARBA" id="ARBA00007274"/>
    </source>
</evidence>
<comment type="function">
    <text evidence="13">Catalyzes the acetylation of serine by acetyl-CoA to produce O-acetylserine (OAS).</text>
</comment>
<evidence type="ECO:0000313" key="17">
    <source>
        <dbReference type="Proteomes" id="UP000018877"/>
    </source>
</evidence>
<dbReference type="Proteomes" id="UP000018877">
    <property type="component" value="Unassembled WGS sequence"/>
</dbReference>
<dbReference type="PANTHER" id="PTHR42811">
    <property type="entry name" value="SERINE ACETYLTRANSFERASE"/>
    <property type="match status" value="1"/>
</dbReference>
<keyword evidence="15" id="KW-1133">Transmembrane helix</keyword>
<dbReference type="InterPro" id="IPR045304">
    <property type="entry name" value="LbH_SAT"/>
</dbReference>
<accession>A0AB94IQK4</accession>
<keyword evidence="17" id="KW-1185">Reference proteome</keyword>
<keyword evidence="15" id="KW-0812">Transmembrane</keyword>
<evidence type="ECO:0000256" key="13">
    <source>
        <dbReference type="ARBA" id="ARBA00053848"/>
    </source>
</evidence>
<evidence type="ECO:0000256" key="9">
    <source>
        <dbReference type="ARBA" id="ARBA00022737"/>
    </source>
</evidence>
<keyword evidence="15" id="KW-0472">Membrane</keyword>
<evidence type="ECO:0000256" key="10">
    <source>
        <dbReference type="ARBA" id="ARBA00023192"/>
    </source>
</evidence>
<dbReference type="SUPFAM" id="SSF51161">
    <property type="entry name" value="Trimeric LpxA-like enzymes"/>
    <property type="match status" value="1"/>
</dbReference>
<dbReference type="NCBIfam" id="NF041874">
    <property type="entry name" value="EPS_EpsC"/>
    <property type="match status" value="1"/>
</dbReference>
<keyword evidence="11" id="KW-0012">Acyltransferase</keyword>
<dbReference type="PIRSF" id="PIRSF000441">
    <property type="entry name" value="CysE"/>
    <property type="match status" value="1"/>
</dbReference>
<name>A0AB94IQK4_9BACI</name>
<feature type="transmembrane region" description="Helical" evidence="15">
    <location>
        <begin position="12"/>
        <end position="29"/>
    </location>
</feature>
<gene>
    <name evidence="16" type="ORF">BAVI_08641</name>
</gene>
<dbReference type="FunFam" id="1.10.3130.10:FF:000002">
    <property type="entry name" value="Serine acetyltransferase"/>
    <property type="match status" value="1"/>
</dbReference>
<organism evidence="16 17">
    <name type="scientific">Neobacillus vireti LMG 21834</name>
    <dbReference type="NCBI Taxonomy" id="1131730"/>
    <lineage>
        <taxon>Bacteria</taxon>
        <taxon>Bacillati</taxon>
        <taxon>Bacillota</taxon>
        <taxon>Bacilli</taxon>
        <taxon>Bacillales</taxon>
        <taxon>Bacillaceae</taxon>
        <taxon>Neobacillus</taxon>
    </lineage>
</organism>
<dbReference type="NCBIfam" id="TIGR01172">
    <property type="entry name" value="cysE"/>
    <property type="match status" value="1"/>
</dbReference>
<evidence type="ECO:0000256" key="5">
    <source>
        <dbReference type="ARBA" id="ARBA00018522"/>
    </source>
</evidence>
<dbReference type="PROSITE" id="PS00101">
    <property type="entry name" value="HEXAPEP_TRANSFERASES"/>
    <property type="match status" value="1"/>
</dbReference>
<dbReference type="InterPro" id="IPR001451">
    <property type="entry name" value="Hexapep"/>
</dbReference>
<evidence type="ECO:0000256" key="4">
    <source>
        <dbReference type="ARBA" id="ARBA00013266"/>
    </source>
</evidence>
<keyword evidence="14" id="KW-0175">Coiled coil</keyword>
<dbReference type="GO" id="GO:0006535">
    <property type="term" value="P:cysteine biosynthetic process from serine"/>
    <property type="evidence" value="ECO:0007669"/>
    <property type="project" value="InterPro"/>
</dbReference>
<dbReference type="EMBL" id="ALAN01000057">
    <property type="protein sequence ID" value="ETI69283.1"/>
    <property type="molecule type" value="Genomic_DNA"/>
</dbReference>
<evidence type="ECO:0000313" key="16">
    <source>
        <dbReference type="EMBL" id="ETI69283.1"/>
    </source>
</evidence>
<evidence type="ECO:0000256" key="2">
    <source>
        <dbReference type="ARBA" id="ARBA00004876"/>
    </source>
</evidence>
<reference evidence="16 17" key="1">
    <citation type="journal article" date="2014" name="Environ. Microbiol.">
        <title>The nitrate-ammonifying and nosZ-carrying bacterium Bacillus vireti is a potent source and sink for nitric and nitrous oxide under high nitrate conditions.</title>
        <authorList>
            <person name="Mania D."/>
            <person name="Heylen K."/>
            <person name="van Spanning R.J."/>
            <person name="Frostegard A."/>
        </authorList>
    </citation>
    <scope>NUCLEOTIDE SEQUENCE [LARGE SCALE GENOMIC DNA]</scope>
    <source>
        <strain evidence="16 17">LMG 21834</strain>
    </source>
</reference>
<evidence type="ECO:0000256" key="12">
    <source>
        <dbReference type="ARBA" id="ARBA00049486"/>
    </source>
</evidence>
<comment type="catalytic activity">
    <reaction evidence="12">
        <text>L-serine + acetyl-CoA = O-acetyl-L-serine + CoA</text>
        <dbReference type="Rhea" id="RHEA:24560"/>
        <dbReference type="ChEBI" id="CHEBI:33384"/>
        <dbReference type="ChEBI" id="CHEBI:57287"/>
        <dbReference type="ChEBI" id="CHEBI:57288"/>
        <dbReference type="ChEBI" id="CHEBI:58340"/>
        <dbReference type="EC" id="2.3.1.30"/>
    </reaction>
</comment>
<evidence type="ECO:0000256" key="7">
    <source>
        <dbReference type="ARBA" id="ARBA00022605"/>
    </source>
</evidence>
<comment type="similarity">
    <text evidence="3">Belongs to the transferase hexapeptide repeat family.</text>
</comment>
<dbReference type="InterPro" id="IPR011004">
    <property type="entry name" value="Trimer_LpxA-like_sf"/>
</dbReference>
<dbReference type="GO" id="GO:0005737">
    <property type="term" value="C:cytoplasm"/>
    <property type="evidence" value="ECO:0007669"/>
    <property type="project" value="UniProtKB-SubCell"/>
</dbReference>
<dbReference type="EC" id="2.3.1.30" evidence="4"/>
<evidence type="ECO:0000256" key="11">
    <source>
        <dbReference type="ARBA" id="ARBA00023315"/>
    </source>
</evidence>
<keyword evidence="7" id="KW-0028">Amino-acid biosynthesis</keyword>
<evidence type="ECO:0000256" key="1">
    <source>
        <dbReference type="ARBA" id="ARBA00004496"/>
    </source>
</evidence>
<dbReference type="CDD" id="cd03354">
    <property type="entry name" value="LbH_SAT"/>
    <property type="match status" value="1"/>
</dbReference>
<evidence type="ECO:0000256" key="15">
    <source>
        <dbReference type="SAM" id="Phobius"/>
    </source>
</evidence>
<dbReference type="InterPro" id="IPR053376">
    <property type="entry name" value="Serine_acetyltransferase"/>
</dbReference>
<keyword evidence="10" id="KW-0198">Cysteine biosynthesis</keyword>
<protein>
    <recommendedName>
        <fullName evidence="5">Serine acetyltransferase</fullName>
        <ecNumber evidence="4">2.3.1.30</ecNumber>
    </recommendedName>
</protein>
<feature type="coiled-coil region" evidence="14">
    <location>
        <begin position="225"/>
        <end position="255"/>
    </location>
</feature>
<dbReference type="GO" id="GO:0009001">
    <property type="term" value="F:serine O-acetyltransferase activity"/>
    <property type="evidence" value="ECO:0007669"/>
    <property type="project" value="UniProtKB-EC"/>
</dbReference>
<sequence length="258" mass="28414">SVQKVKKQPFGRLVLCLSGLSKALALFLFKKRGGMAMFKKLREDVEVVFEQDPAARSSIEVILTYSGLHAIWAHRVAHALFNRKLLFLARSISQISRFFTGIEIHPGAKIGRKFFIDHGMGVVIGETCEIGDNVTIYQGVTLGGTGKEKGKRHPTIKDNVLIATGAKVLGSITIGENSKIGGGSVVLKEVPPNSTVVGIPGRVVIQDGKRINKDLNHCDLPDPVADRLREMQNELDELKKELEEIKGERIKFNEHSNL</sequence>
<keyword evidence="8" id="KW-0808">Transferase</keyword>
<comment type="pathway">
    <text evidence="2">Amino-acid biosynthesis; L-cysteine biosynthesis; L-cysteine from L-serine: step 1/2.</text>
</comment>
<feature type="non-terminal residue" evidence="16">
    <location>
        <position position="1"/>
    </location>
</feature>
<dbReference type="Gene3D" id="2.160.10.10">
    <property type="entry name" value="Hexapeptide repeat proteins"/>
    <property type="match status" value="1"/>
</dbReference>
<dbReference type="AlphaFoldDB" id="A0AB94IQK4"/>
<dbReference type="Pfam" id="PF00132">
    <property type="entry name" value="Hexapep"/>
    <property type="match status" value="1"/>
</dbReference>
<proteinExistence type="inferred from homology"/>
<keyword evidence="9" id="KW-0677">Repeat</keyword>
<comment type="subcellular location">
    <subcellularLocation>
        <location evidence="1">Cytoplasm</location>
    </subcellularLocation>
</comment>
<dbReference type="InterPro" id="IPR042122">
    <property type="entry name" value="Ser_AcTrfase_N_sf"/>
</dbReference>
<evidence type="ECO:0000256" key="6">
    <source>
        <dbReference type="ARBA" id="ARBA00022490"/>
    </source>
</evidence>
<dbReference type="Gene3D" id="1.10.3130.10">
    <property type="entry name" value="serine acetyltransferase, domain 1"/>
    <property type="match status" value="1"/>
</dbReference>
<comment type="caution">
    <text evidence="16">The sequence shown here is derived from an EMBL/GenBank/DDBJ whole genome shotgun (WGS) entry which is preliminary data.</text>
</comment>
<dbReference type="FunFam" id="2.160.10.10:FF:000007">
    <property type="entry name" value="Serine acetyltransferase"/>
    <property type="match status" value="1"/>
</dbReference>
<dbReference type="InterPro" id="IPR005881">
    <property type="entry name" value="Ser_O-AcTrfase"/>
</dbReference>